<reference evidence="2 3" key="1">
    <citation type="submission" date="2017-12" db="EMBL/GenBank/DDBJ databases">
        <title>Sequencing, de novo assembly and annotation of complete genome of a new Thraustochytrid species, strain FCC1311.</title>
        <authorList>
            <person name="Sedici K."/>
            <person name="Godart F."/>
            <person name="Aiese Cigliano R."/>
            <person name="Sanseverino W."/>
            <person name="Barakat M."/>
            <person name="Ortet P."/>
            <person name="Marechal E."/>
            <person name="Cagnac O."/>
            <person name="Amato A."/>
        </authorList>
    </citation>
    <scope>NUCLEOTIDE SEQUENCE [LARGE SCALE GENOMIC DNA]</scope>
</reference>
<sequence length="261" mass="27484">MMRPGIVALVVCSKPESRPPRCNTMLNEGGAADDKKSTMLLSHPSDGLGSSSPQESASLGSEDGAITVSTNDNEDGFAQASQSARVDSSADMDKVRALLDRIKDEVRSKQEQQDQGDKTKVSVDLSEEDLLLLTGLLENGTIDRSSKLASALESSMREMTMIQHAHLISRVKGDGHWPVNVGFRDITYSVNVPTKDIGIPNVANAMAALAPESIRLARRSAAVALRSLARIVIVVREVVVAAAAADVGAVAAVVGVDAAVV</sequence>
<dbReference type="InParanoid" id="A0A2R5GVV3"/>
<dbReference type="AlphaFoldDB" id="A0A2R5GVV3"/>
<proteinExistence type="predicted"/>
<gene>
    <name evidence="2" type="ORF">FCC1311_111952</name>
</gene>
<keyword evidence="3" id="KW-1185">Reference proteome</keyword>
<evidence type="ECO:0000313" key="3">
    <source>
        <dbReference type="Proteomes" id="UP000241890"/>
    </source>
</evidence>
<feature type="compositionally biased region" description="Polar residues" evidence="1">
    <location>
        <begin position="48"/>
        <end position="59"/>
    </location>
</feature>
<organism evidence="2 3">
    <name type="scientific">Hondaea fermentalgiana</name>
    <dbReference type="NCBI Taxonomy" id="2315210"/>
    <lineage>
        <taxon>Eukaryota</taxon>
        <taxon>Sar</taxon>
        <taxon>Stramenopiles</taxon>
        <taxon>Bigyra</taxon>
        <taxon>Labyrinthulomycetes</taxon>
        <taxon>Thraustochytrida</taxon>
        <taxon>Thraustochytriidae</taxon>
        <taxon>Hondaea</taxon>
    </lineage>
</organism>
<dbReference type="EMBL" id="BEYU01000240">
    <property type="protein sequence ID" value="GBG34972.1"/>
    <property type="molecule type" value="Genomic_DNA"/>
</dbReference>
<evidence type="ECO:0000313" key="2">
    <source>
        <dbReference type="EMBL" id="GBG34972.1"/>
    </source>
</evidence>
<feature type="region of interest" description="Disordered" evidence="1">
    <location>
        <begin position="16"/>
        <end position="74"/>
    </location>
</feature>
<comment type="caution">
    <text evidence="2">The sequence shown here is derived from an EMBL/GenBank/DDBJ whole genome shotgun (WGS) entry which is preliminary data.</text>
</comment>
<dbReference type="Proteomes" id="UP000241890">
    <property type="component" value="Unassembled WGS sequence"/>
</dbReference>
<name>A0A2R5GVV3_9STRA</name>
<accession>A0A2R5GVV3</accession>
<protein>
    <submittedName>
        <fullName evidence="2">Uncharacterized protein</fullName>
    </submittedName>
</protein>
<evidence type="ECO:0000256" key="1">
    <source>
        <dbReference type="SAM" id="MobiDB-lite"/>
    </source>
</evidence>